<evidence type="ECO:0008006" key="2">
    <source>
        <dbReference type="Google" id="ProtNLM"/>
    </source>
</evidence>
<dbReference type="EMBL" id="JAPCXC010000035">
    <property type="protein sequence ID" value="KAJ1609331.1"/>
    <property type="molecule type" value="Genomic_DNA"/>
</dbReference>
<protein>
    <recommendedName>
        <fullName evidence="2">Nucleotide exchange factor Fes1 domain-containing protein</fullName>
    </recommendedName>
</protein>
<dbReference type="OrthoDB" id="10250458at2759"/>
<dbReference type="AlphaFoldDB" id="A0A9D5DGQ3"/>
<dbReference type="InterPro" id="IPR050693">
    <property type="entry name" value="Hsp70_NEF-Inhibitors"/>
</dbReference>
<dbReference type="PANTHER" id="PTHR19316:SF18">
    <property type="entry name" value="HSP70-BINDING PROTEIN 1"/>
    <property type="match status" value="1"/>
</dbReference>
<gene>
    <name evidence="1" type="ORF">OJ253_1566</name>
</gene>
<dbReference type="Proteomes" id="UP001067231">
    <property type="component" value="Unassembled WGS sequence"/>
</dbReference>
<dbReference type="PANTHER" id="PTHR19316">
    <property type="entry name" value="PROTEIN FOLDING REGULATOR"/>
    <property type="match status" value="1"/>
</dbReference>
<dbReference type="GO" id="GO:0005783">
    <property type="term" value="C:endoplasmic reticulum"/>
    <property type="evidence" value="ECO:0007669"/>
    <property type="project" value="TreeGrafter"/>
</dbReference>
<dbReference type="InterPro" id="IPR016024">
    <property type="entry name" value="ARM-type_fold"/>
</dbReference>
<evidence type="ECO:0000313" key="1">
    <source>
        <dbReference type="EMBL" id="KAJ1609331.1"/>
    </source>
</evidence>
<dbReference type="GO" id="GO:0000774">
    <property type="term" value="F:adenyl-nucleotide exchange factor activity"/>
    <property type="evidence" value="ECO:0007669"/>
    <property type="project" value="TreeGrafter"/>
</dbReference>
<sequence>MTEFNWSRLLKWSSKYIEDSYSNQEIRQIDPERLEFLQGAVREAMKDVVDPNKLISEVKENLSLSNDEEVLASLVVIDRCIELPDCALNFEKLGIIQPILSCLSRSEEIRCITYQILSKSMQNNLPLQISFGKIGALQILIERVQQECSESTKSKGITAISTLIRHNKALECSFISDDGLYLIISWLQSEHKCVREKALSLLRHLISEEIVTGRHIAEINNYQIIDAIISISRNNSLSTTKYQDIQYSEIISETLFQLIKVCDSKLSKVPKDKVLEEINRRILFLTEYRKTFPDDDISPEYSTLVLCRELLV</sequence>
<dbReference type="InterPro" id="IPR011989">
    <property type="entry name" value="ARM-like"/>
</dbReference>
<dbReference type="Gene3D" id="1.25.10.10">
    <property type="entry name" value="Leucine-rich Repeat Variant"/>
    <property type="match status" value="1"/>
</dbReference>
<reference evidence="1" key="1">
    <citation type="submission" date="2022-10" db="EMBL/GenBank/DDBJ databases">
        <title>Adaptive evolution leads to modifications in subtelomeric GC content in a zoonotic Cryptosporidium species.</title>
        <authorList>
            <person name="Li J."/>
            <person name="Feng Y."/>
            <person name="Xiao L."/>
        </authorList>
    </citation>
    <scope>NUCLEOTIDE SEQUENCE</scope>
    <source>
        <strain evidence="1">33844</strain>
    </source>
</reference>
<comment type="caution">
    <text evidence="1">The sequence shown here is derived from an EMBL/GenBank/DDBJ whole genome shotgun (WGS) entry which is preliminary data.</text>
</comment>
<organism evidence="1">
    <name type="scientific">Cryptosporidium canis</name>
    <dbReference type="NCBI Taxonomy" id="195482"/>
    <lineage>
        <taxon>Eukaryota</taxon>
        <taxon>Sar</taxon>
        <taxon>Alveolata</taxon>
        <taxon>Apicomplexa</taxon>
        <taxon>Conoidasida</taxon>
        <taxon>Coccidia</taxon>
        <taxon>Eucoccidiorida</taxon>
        <taxon>Eimeriorina</taxon>
        <taxon>Cryptosporidiidae</taxon>
        <taxon>Cryptosporidium</taxon>
    </lineage>
</organism>
<dbReference type="SUPFAM" id="SSF48371">
    <property type="entry name" value="ARM repeat"/>
    <property type="match status" value="1"/>
</dbReference>
<name>A0A9D5DGQ3_9CRYT</name>
<proteinExistence type="predicted"/>
<accession>A0A9D5DGQ3</accession>